<reference evidence="1" key="1">
    <citation type="submission" date="2021-02" db="EMBL/GenBank/DDBJ databases">
        <title>Natrosporangium hydrolyticum gen. nov., sp. nov, a haloalkaliphilic actinobacterium from a soda solonchak soil.</title>
        <authorList>
            <person name="Sorokin D.Y."/>
            <person name="Khijniak T.V."/>
            <person name="Zakharycheva A.P."/>
            <person name="Boueva O.V."/>
            <person name="Ariskina E.V."/>
            <person name="Hahnke R.L."/>
            <person name="Bunk B."/>
            <person name="Sproer C."/>
            <person name="Schumann P."/>
            <person name="Evtushenko L.I."/>
            <person name="Kublanov I.V."/>
        </authorList>
    </citation>
    <scope>NUCLEOTIDE SEQUENCE</scope>
    <source>
        <strain evidence="1">DSM 106523</strain>
    </source>
</reference>
<dbReference type="RefSeq" id="WP_239678949.1">
    <property type="nucleotide sequence ID" value="NZ_CP070499.1"/>
</dbReference>
<dbReference type="Gene3D" id="1.10.357.10">
    <property type="entry name" value="Tetracycline Repressor, domain 2"/>
    <property type="match status" value="1"/>
</dbReference>
<proteinExistence type="predicted"/>
<dbReference type="KEGG" id="nhy:JQS43_10795"/>
<dbReference type="EMBL" id="CP070499">
    <property type="protein sequence ID" value="QSB16715.1"/>
    <property type="molecule type" value="Genomic_DNA"/>
</dbReference>
<name>A0A895YL60_9ACTN</name>
<sequence>MNDLIVQGQAEGALERGDPARVGIVLFATLQGIAALSNGALVAPDLLDGLVATAVDQFIRGSHR</sequence>
<protein>
    <submittedName>
        <fullName evidence="1">Uncharacterized protein</fullName>
    </submittedName>
</protein>
<keyword evidence="2" id="KW-1185">Reference proteome</keyword>
<accession>A0A895YL60</accession>
<dbReference type="AlphaFoldDB" id="A0A895YL60"/>
<evidence type="ECO:0000313" key="2">
    <source>
        <dbReference type="Proteomes" id="UP000662857"/>
    </source>
</evidence>
<evidence type="ECO:0000313" key="1">
    <source>
        <dbReference type="EMBL" id="QSB16715.1"/>
    </source>
</evidence>
<dbReference type="Proteomes" id="UP000662857">
    <property type="component" value="Chromosome"/>
</dbReference>
<gene>
    <name evidence="1" type="ORF">JQS43_10795</name>
</gene>
<organism evidence="1 2">
    <name type="scientific">Natronosporangium hydrolyticum</name>
    <dbReference type="NCBI Taxonomy" id="2811111"/>
    <lineage>
        <taxon>Bacteria</taxon>
        <taxon>Bacillati</taxon>
        <taxon>Actinomycetota</taxon>
        <taxon>Actinomycetes</taxon>
        <taxon>Micromonosporales</taxon>
        <taxon>Micromonosporaceae</taxon>
        <taxon>Natronosporangium</taxon>
    </lineage>
</organism>